<keyword evidence="4 8" id="KW-0547">Nucleotide-binding</keyword>
<evidence type="ECO:0000256" key="3">
    <source>
        <dbReference type="ARBA" id="ARBA00022723"/>
    </source>
</evidence>
<comment type="caution">
    <text evidence="10">The sequence shown here is derived from an EMBL/GenBank/DDBJ whole genome shotgun (WGS) entry which is preliminary data.</text>
</comment>
<feature type="binding site" evidence="8">
    <location>
        <begin position="10"/>
        <end position="12"/>
    </location>
    <ligand>
        <name>GTP</name>
        <dbReference type="ChEBI" id="CHEBI:37565"/>
    </ligand>
</feature>
<dbReference type="RefSeq" id="WP_158279651.1">
    <property type="nucleotide sequence ID" value="NZ_QGGO01000032.1"/>
</dbReference>
<comment type="caution">
    <text evidence="8">Lacks conserved residue(s) required for the propagation of feature annotation.</text>
</comment>
<feature type="binding site" evidence="8">
    <location>
        <position position="64"/>
    </location>
    <ligand>
        <name>GTP</name>
        <dbReference type="ChEBI" id="CHEBI:37565"/>
    </ligand>
</feature>
<feature type="domain" description="MobA-like NTP transferase" evidence="9">
    <location>
        <begin position="7"/>
        <end position="159"/>
    </location>
</feature>
<dbReference type="SUPFAM" id="SSF53448">
    <property type="entry name" value="Nucleotide-diphospho-sugar transferases"/>
    <property type="match status" value="1"/>
</dbReference>
<keyword evidence="11" id="KW-1185">Reference proteome</keyword>
<evidence type="ECO:0000256" key="4">
    <source>
        <dbReference type="ARBA" id="ARBA00022741"/>
    </source>
</evidence>
<sequence>MNLSISALILSGGLSSRMGEEKRLIHYHGKTQEQYLFDLLKNYCSDVYVSINQNQTTDLPYIQDLDLPIKSPMVGIISAFQQNPNTAWLVVACDMPFVDEKAVAYLLQNRNQEKYATAFENPDEHFPEPLLTIYEPKIYEKLQEAVNQGKKSPMKVLQSLDIQLIKEYNLQWITNINTVEERTNINLF</sequence>
<dbReference type="PANTHER" id="PTHR19136:SF81">
    <property type="entry name" value="MOLYBDENUM COFACTOR GUANYLYLTRANSFERASE"/>
    <property type="match status" value="1"/>
</dbReference>
<dbReference type="GO" id="GO:0006777">
    <property type="term" value="P:Mo-molybdopterin cofactor biosynthetic process"/>
    <property type="evidence" value="ECO:0007669"/>
    <property type="project" value="UniProtKB-KW"/>
</dbReference>
<keyword evidence="7 8" id="KW-0501">Molybdenum cofactor biosynthesis</keyword>
<evidence type="ECO:0000313" key="11">
    <source>
        <dbReference type="Proteomes" id="UP000245489"/>
    </source>
</evidence>
<dbReference type="PANTHER" id="PTHR19136">
    <property type="entry name" value="MOLYBDENUM COFACTOR GUANYLYLTRANSFERASE"/>
    <property type="match status" value="1"/>
</dbReference>
<protein>
    <recommendedName>
        <fullName evidence="8">Probable molybdenum cofactor guanylyltransferase</fullName>
        <shortName evidence="8">MoCo guanylyltransferase</shortName>
        <ecNumber evidence="8">2.7.7.77</ecNumber>
    </recommendedName>
    <alternativeName>
        <fullName evidence="8">GTP:molybdopterin guanylyltransferase</fullName>
    </alternativeName>
    <alternativeName>
        <fullName evidence="8">Mo-MPT guanylyltransferase</fullName>
    </alternativeName>
    <alternativeName>
        <fullName evidence="8">Molybdopterin guanylyltransferase</fullName>
    </alternativeName>
    <alternativeName>
        <fullName evidence="8">Molybdopterin-guanine dinucleotide synthase</fullName>
        <shortName evidence="8">MGD synthase</shortName>
    </alternativeName>
</protein>
<dbReference type="InterPro" id="IPR025877">
    <property type="entry name" value="MobA-like_NTP_Trfase"/>
</dbReference>
<dbReference type="HAMAP" id="MF_00316">
    <property type="entry name" value="MobA"/>
    <property type="match status" value="1"/>
</dbReference>
<keyword evidence="3 8" id="KW-0479">Metal-binding</keyword>
<dbReference type="EC" id="2.7.7.77" evidence="8"/>
<evidence type="ECO:0000256" key="1">
    <source>
        <dbReference type="ARBA" id="ARBA00022490"/>
    </source>
</evidence>
<reference evidence="10 11" key="1">
    <citation type="submission" date="2018-05" db="EMBL/GenBank/DDBJ databases">
        <title>Genomic Encyclopedia of Archaeal and Bacterial Type Strains, Phase II (KMG-II): from individual species to whole genera.</title>
        <authorList>
            <person name="Goeker M."/>
        </authorList>
    </citation>
    <scope>NUCLEOTIDE SEQUENCE [LARGE SCALE GENOMIC DNA]</scope>
    <source>
        <strain evidence="10 11">DSM 22214</strain>
    </source>
</reference>
<organism evidence="10 11">
    <name type="scientific">Arcicella aurantiaca</name>
    <dbReference type="NCBI Taxonomy" id="591202"/>
    <lineage>
        <taxon>Bacteria</taxon>
        <taxon>Pseudomonadati</taxon>
        <taxon>Bacteroidota</taxon>
        <taxon>Cytophagia</taxon>
        <taxon>Cytophagales</taxon>
        <taxon>Flectobacillaceae</taxon>
        <taxon>Arcicella</taxon>
    </lineage>
</organism>
<feature type="binding site" evidence="8">
    <location>
        <position position="22"/>
    </location>
    <ligand>
        <name>GTP</name>
        <dbReference type="ChEBI" id="CHEBI:37565"/>
    </ligand>
</feature>
<evidence type="ECO:0000256" key="7">
    <source>
        <dbReference type="ARBA" id="ARBA00023150"/>
    </source>
</evidence>
<evidence type="ECO:0000256" key="5">
    <source>
        <dbReference type="ARBA" id="ARBA00022842"/>
    </source>
</evidence>
<keyword evidence="1 8" id="KW-0963">Cytoplasm</keyword>
<dbReference type="OrthoDB" id="9788394at2"/>
<keyword evidence="2 8" id="KW-0808">Transferase</keyword>
<dbReference type="Gene3D" id="3.90.550.10">
    <property type="entry name" value="Spore Coat Polysaccharide Biosynthesis Protein SpsA, Chain A"/>
    <property type="match status" value="1"/>
</dbReference>
<evidence type="ECO:0000256" key="2">
    <source>
        <dbReference type="ARBA" id="ARBA00022679"/>
    </source>
</evidence>
<evidence type="ECO:0000259" key="9">
    <source>
        <dbReference type="Pfam" id="PF12804"/>
    </source>
</evidence>
<proteinExistence type="inferred from homology"/>
<comment type="subcellular location">
    <subcellularLocation>
        <location evidence="8">Cytoplasm</location>
    </subcellularLocation>
</comment>
<dbReference type="CDD" id="cd02503">
    <property type="entry name" value="MobA"/>
    <property type="match status" value="1"/>
</dbReference>
<dbReference type="EMBL" id="QGGO01000032">
    <property type="protein sequence ID" value="PWK18097.1"/>
    <property type="molecule type" value="Genomic_DNA"/>
</dbReference>
<gene>
    <name evidence="8" type="primary">mobA</name>
    <name evidence="10" type="ORF">LV89_04248</name>
</gene>
<dbReference type="AlphaFoldDB" id="A0A316DIL0"/>
<dbReference type="Pfam" id="PF12804">
    <property type="entry name" value="NTP_transf_3"/>
    <property type="match status" value="1"/>
</dbReference>
<feature type="binding site" evidence="8">
    <location>
        <position position="94"/>
    </location>
    <ligand>
        <name>GTP</name>
        <dbReference type="ChEBI" id="CHEBI:37565"/>
    </ligand>
</feature>
<dbReference type="GO" id="GO:0061603">
    <property type="term" value="F:molybdenum cofactor guanylyltransferase activity"/>
    <property type="evidence" value="ECO:0007669"/>
    <property type="project" value="UniProtKB-EC"/>
</dbReference>
<evidence type="ECO:0000256" key="8">
    <source>
        <dbReference type="HAMAP-Rule" id="MF_00316"/>
    </source>
</evidence>
<dbReference type="Proteomes" id="UP000245489">
    <property type="component" value="Unassembled WGS sequence"/>
</dbReference>
<keyword evidence="5 8" id="KW-0460">Magnesium</keyword>
<accession>A0A316DIL0</accession>
<dbReference type="InterPro" id="IPR013482">
    <property type="entry name" value="Molybde_CF_guanTrfase"/>
</dbReference>
<comment type="domain">
    <text evidence="8">The N-terminal domain determines nucleotide recognition and specific binding, while the C-terminal domain determines the specific binding to the target protein.</text>
</comment>
<comment type="function">
    <text evidence="8">Transfers a GMP moiety from GTP to Mo-molybdopterin (Mo-MPT) cofactor (Moco or molybdenum cofactor) to form Mo-molybdopterin guanine dinucleotide (Mo-MGD) cofactor.</text>
</comment>
<evidence type="ECO:0000256" key="6">
    <source>
        <dbReference type="ARBA" id="ARBA00023134"/>
    </source>
</evidence>
<evidence type="ECO:0000313" key="10">
    <source>
        <dbReference type="EMBL" id="PWK18097.1"/>
    </source>
</evidence>
<keyword evidence="6 8" id="KW-0342">GTP-binding</keyword>
<comment type="similarity">
    <text evidence="8">Belongs to the MobA family.</text>
</comment>
<dbReference type="GO" id="GO:0005525">
    <property type="term" value="F:GTP binding"/>
    <property type="evidence" value="ECO:0007669"/>
    <property type="project" value="UniProtKB-UniRule"/>
</dbReference>
<dbReference type="GO" id="GO:0046872">
    <property type="term" value="F:metal ion binding"/>
    <property type="evidence" value="ECO:0007669"/>
    <property type="project" value="UniProtKB-KW"/>
</dbReference>
<comment type="catalytic activity">
    <reaction evidence="8">
        <text>Mo-molybdopterin + GTP + H(+) = Mo-molybdopterin guanine dinucleotide + diphosphate</text>
        <dbReference type="Rhea" id="RHEA:34243"/>
        <dbReference type="ChEBI" id="CHEBI:15378"/>
        <dbReference type="ChEBI" id="CHEBI:33019"/>
        <dbReference type="ChEBI" id="CHEBI:37565"/>
        <dbReference type="ChEBI" id="CHEBI:71302"/>
        <dbReference type="ChEBI" id="CHEBI:71310"/>
        <dbReference type="EC" id="2.7.7.77"/>
    </reaction>
</comment>
<name>A0A316DIL0_9BACT</name>
<feature type="binding site" evidence="8">
    <location>
        <position position="94"/>
    </location>
    <ligand>
        <name>Mg(2+)</name>
        <dbReference type="ChEBI" id="CHEBI:18420"/>
    </ligand>
</feature>
<dbReference type="GO" id="GO:0005737">
    <property type="term" value="C:cytoplasm"/>
    <property type="evidence" value="ECO:0007669"/>
    <property type="project" value="UniProtKB-SubCell"/>
</dbReference>
<comment type="cofactor">
    <cofactor evidence="8">
        <name>Mg(2+)</name>
        <dbReference type="ChEBI" id="CHEBI:18420"/>
    </cofactor>
</comment>
<dbReference type="InterPro" id="IPR029044">
    <property type="entry name" value="Nucleotide-diphossugar_trans"/>
</dbReference>